<sequence length="173" mass="17919">MSDLPAPVSTEAFRSGLSRLAGAVTVITTAGPAGAAGFTASAVCSVTDSPPTVLVCMNRSSHAHRFFAANGVLCVNVLAAAQQEVSARFASRDIPMDERFARTPWQARASGSPGLNGALVQLDGRIVATHEVGTHSVFIVELVEIRLDASDTPAPAGLAYFDRRYHALGAAAA</sequence>
<dbReference type="EMBL" id="AZRA01000062">
    <property type="protein sequence ID" value="KDB51949.1"/>
    <property type="molecule type" value="Genomic_DNA"/>
</dbReference>
<dbReference type="AlphaFoldDB" id="A0A059KL73"/>
<keyword evidence="1" id="KW-0560">Oxidoreductase</keyword>
<proteinExistence type="predicted"/>
<evidence type="ECO:0000259" key="2">
    <source>
        <dbReference type="SMART" id="SM00903"/>
    </source>
</evidence>
<dbReference type="Pfam" id="PF01613">
    <property type="entry name" value="Flavin_Reduct"/>
    <property type="match status" value="1"/>
</dbReference>
<evidence type="ECO:0000313" key="4">
    <source>
        <dbReference type="Proteomes" id="UP000026714"/>
    </source>
</evidence>
<dbReference type="InterPro" id="IPR012349">
    <property type="entry name" value="Split_barrel_FMN-bd"/>
</dbReference>
<dbReference type="GO" id="GO:0042602">
    <property type="term" value="F:riboflavin reductase (NADPH) activity"/>
    <property type="evidence" value="ECO:0007669"/>
    <property type="project" value="TreeGrafter"/>
</dbReference>
<accession>A0A059KL73</accession>
<dbReference type="eggNOG" id="COG1853">
    <property type="taxonomic scope" value="Bacteria"/>
</dbReference>
<organism evidence="3 4">
    <name type="scientific">Sphaerotilus natans subsp. natans DSM 6575</name>
    <dbReference type="NCBI Taxonomy" id="1286631"/>
    <lineage>
        <taxon>Bacteria</taxon>
        <taxon>Pseudomonadati</taxon>
        <taxon>Pseudomonadota</taxon>
        <taxon>Betaproteobacteria</taxon>
        <taxon>Burkholderiales</taxon>
        <taxon>Sphaerotilaceae</taxon>
        <taxon>Sphaerotilus</taxon>
    </lineage>
</organism>
<dbReference type="InterPro" id="IPR002563">
    <property type="entry name" value="Flavin_Rdtase-like_dom"/>
</dbReference>
<dbReference type="PATRIC" id="fig|1286631.3.peg.2374"/>
<dbReference type="Proteomes" id="UP000026714">
    <property type="component" value="Unassembled WGS sequence"/>
</dbReference>
<dbReference type="PANTHER" id="PTHR30466:SF1">
    <property type="entry name" value="FMN REDUCTASE (NADH) RUTF"/>
    <property type="match status" value="1"/>
</dbReference>
<dbReference type="GO" id="GO:0006208">
    <property type="term" value="P:pyrimidine nucleobase catabolic process"/>
    <property type="evidence" value="ECO:0007669"/>
    <property type="project" value="TreeGrafter"/>
</dbReference>
<dbReference type="GO" id="GO:0010181">
    <property type="term" value="F:FMN binding"/>
    <property type="evidence" value="ECO:0007669"/>
    <property type="project" value="InterPro"/>
</dbReference>
<evidence type="ECO:0000313" key="3">
    <source>
        <dbReference type="EMBL" id="KDB51949.1"/>
    </source>
</evidence>
<dbReference type="InterPro" id="IPR050268">
    <property type="entry name" value="NADH-dep_flavin_reductase"/>
</dbReference>
<dbReference type="Gene3D" id="2.30.110.10">
    <property type="entry name" value="Electron Transport, Fmn-binding Protein, Chain A"/>
    <property type="match status" value="1"/>
</dbReference>
<dbReference type="SMR" id="A0A059KL73"/>
<dbReference type="STRING" id="34103.SAMN05421778_10639"/>
<name>A0A059KL73_9BURK</name>
<evidence type="ECO:0000256" key="1">
    <source>
        <dbReference type="ARBA" id="ARBA00023002"/>
    </source>
</evidence>
<feature type="domain" description="Flavin reductase like" evidence="2">
    <location>
        <begin position="17"/>
        <end position="167"/>
    </location>
</feature>
<protein>
    <recommendedName>
        <fullName evidence="2">Flavin reductase like domain-containing protein</fullName>
    </recommendedName>
</protein>
<gene>
    <name evidence="3" type="ORF">X805_24270</name>
</gene>
<dbReference type="PANTHER" id="PTHR30466">
    <property type="entry name" value="FLAVIN REDUCTASE"/>
    <property type="match status" value="1"/>
</dbReference>
<dbReference type="RefSeq" id="WP_037482298.1">
    <property type="nucleotide sequence ID" value="NZ_AZRA01000062.1"/>
</dbReference>
<dbReference type="SMART" id="SM00903">
    <property type="entry name" value="Flavin_Reduct"/>
    <property type="match status" value="1"/>
</dbReference>
<keyword evidence="4" id="KW-1185">Reference proteome</keyword>
<comment type="caution">
    <text evidence="3">The sequence shown here is derived from an EMBL/GenBank/DDBJ whole genome shotgun (WGS) entry which is preliminary data.</text>
</comment>
<dbReference type="SUPFAM" id="SSF50475">
    <property type="entry name" value="FMN-binding split barrel"/>
    <property type="match status" value="1"/>
</dbReference>
<reference evidence="3 4" key="1">
    <citation type="journal article" date="2014" name="FEMS Microbiol. Ecol.">
        <title>Sphaerotilus natans encrusted with nanoball-shaped Fe(III) oxide minerals formed by nitrate-reducing mixotrophic Fe(II) oxidation.</title>
        <authorList>
            <person name="Park S."/>
            <person name="Kim D.H."/>
            <person name="Lee J.H."/>
            <person name="Hur H.G."/>
        </authorList>
    </citation>
    <scope>NUCLEOTIDE SEQUENCE [LARGE SCALE GENOMIC DNA]</scope>
    <source>
        <strain evidence="3 4">DSM 6575</strain>
    </source>
</reference>